<reference evidence="1 2" key="1">
    <citation type="submission" date="2020-07" db="EMBL/GenBank/DDBJ databases">
        <title>Genomic Encyclopedia of Type Strains, Phase IV (KMG-V): Genome sequencing to study the core and pangenomes of soil and plant-associated prokaryotes.</title>
        <authorList>
            <person name="Whitman W."/>
        </authorList>
    </citation>
    <scope>NUCLEOTIDE SEQUENCE [LARGE SCALE GENOMIC DNA]</scope>
    <source>
        <strain evidence="1 2">RH4WT92</strain>
    </source>
</reference>
<proteinExistence type="predicted"/>
<name>A0ABR6ATS5_9HYPH</name>
<organism evidence="1 2">
    <name type="scientific">Brucella intermedia</name>
    <dbReference type="NCBI Taxonomy" id="94625"/>
    <lineage>
        <taxon>Bacteria</taxon>
        <taxon>Pseudomonadati</taxon>
        <taxon>Pseudomonadota</taxon>
        <taxon>Alphaproteobacteria</taxon>
        <taxon>Hyphomicrobiales</taxon>
        <taxon>Brucellaceae</taxon>
        <taxon>Brucella/Ochrobactrum group</taxon>
        <taxon>Brucella</taxon>
    </lineage>
</organism>
<evidence type="ECO:0000313" key="2">
    <source>
        <dbReference type="Proteomes" id="UP000578622"/>
    </source>
</evidence>
<dbReference type="Proteomes" id="UP000578622">
    <property type="component" value="Unassembled WGS sequence"/>
</dbReference>
<keyword evidence="2" id="KW-1185">Reference proteome</keyword>
<sequence length="37" mass="4337">MESFPNERATSQRFEWENTAPLSNKERAVCFGSENWS</sequence>
<comment type="caution">
    <text evidence="1">The sequence shown here is derived from an EMBL/GenBank/DDBJ whole genome shotgun (WGS) entry which is preliminary data.</text>
</comment>
<accession>A0ABR6ATS5</accession>
<evidence type="ECO:0000313" key="1">
    <source>
        <dbReference type="EMBL" id="MBA8852877.1"/>
    </source>
</evidence>
<gene>
    <name evidence="1" type="ORF">FHW20_003850</name>
</gene>
<protein>
    <submittedName>
        <fullName evidence="1">Uncharacterized protein</fullName>
    </submittedName>
</protein>
<dbReference type="EMBL" id="JACGXG010000006">
    <property type="protein sequence ID" value="MBA8852877.1"/>
    <property type="molecule type" value="Genomic_DNA"/>
</dbReference>